<evidence type="ECO:0000313" key="2">
    <source>
        <dbReference type="Proteomes" id="UP000053647"/>
    </source>
</evidence>
<keyword evidence="2" id="KW-1185">Reference proteome</keyword>
<accession>A0A0C9TXU7</accession>
<protein>
    <submittedName>
        <fullName evidence="1">Uncharacterized protein</fullName>
    </submittedName>
</protein>
<dbReference type="EMBL" id="KN819364">
    <property type="protein sequence ID" value="KIJ12442.1"/>
    <property type="molecule type" value="Genomic_DNA"/>
</dbReference>
<gene>
    <name evidence="1" type="ORF">PAXINDRAFT_14766</name>
</gene>
<evidence type="ECO:0000313" key="1">
    <source>
        <dbReference type="EMBL" id="KIJ12442.1"/>
    </source>
</evidence>
<dbReference type="HOGENOM" id="CLU_066041_0_0_1"/>
<dbReference type="AlphaFoldDB" id="A0A0C9TXU7"/>
<reference evidence="1 2" key="1">
    <citation type="submission" date="2014-06" db="EMBL/GenBank/DDBJ databases">
        <authorList>
            <consortium name="DOE Joint Genome Institute"/>
            <person name="Kuo A."/>
            <person name="Kohler A."/>
            <person name="Nagy L.G."/>
            <person name="Floudas D."/>
            <person name="Copeland A."/>
            <person name="Barry K.W."/>
            <person name="Cichocki N."/>
            <person name="Veneault-Fourrey C."/>
            <person name="LaButti K."/>
            <person name="Lindquist E.A."/>
            <person name="Lipzen A."/>
            <person name="Lundell T."/>
            <person name="Morin E."/>
            <person name="Murat C."/>
            <person name="Sun H."/>
            <person name="Tunlid A."/>
            <person name="Henrissat B."/>
            <person name="Grigoriev I.V."/>
            <person name="Hibbett D.S."/>
            <person name="Martin F."/>
            <person name="Nordberg H.P."/>
            <person name="Cantor M.N."/>
            <person name="Hua S.X."/>
        </authorList>
    </citation>
    <scope>NUCLEOTIDE SEQUENCE [LARGE SCALE GENOMIC DNA]</scope>
    <source>
        <strain evidence="1 2">ATCC 200175</strain>
    </source>
</reference>
<dbReference type="OrthoDB" id="2641988at2759"/>
<reference evidence="2" key="2">
    <citation type="submission" date="2015-01" db="EMBL/GenBank/DDBJ databases">
        <title>Evolutionary Origins and Diversification of the Mycorrhizal Mutualists.</title>
        <authorList>
            <consortium name="DOE Joint Genome Institute"/>
            <consortium name="Mycorrhizal Genomics Consortium"/>
            <person name="Kohler A."/>
            <person name="Kuo A."/>
            <person name="Nagy L.G."/>
            <person name="Floudas D."/>
            <person name="Copeland A."/>
            <person name="Barry K.W."/>
            <person name="Cichocki N."/>
            <person name="Veneault-Fourrey C."/>
            <person name="LaButti K."/>
            <person name="Lindquist E.A."/>
            <person name="Lipzen A."/>
            <person name="Lundell T."/>
            <person name="Morin E."/>
            <person name="Murat C."/>
            <person name="Riley R."/>
            <person name="Ohm R."/>
            <person name="Sun H."/>
            <person name="Tunlid A."/>
            <person name="Henrissat B."/>
            <person name="Grigoriev I.V."/>
            <person name="Hibbett D.S."/>
            <person name="Martin F."/>
        </authorList>
    </citation>
    <scope>NUCLEOTIDE SEQUENCE [LARGE SCALE GENOMIC DNA]</scope>
    <source>
        <strain evidence="2">ATCC 200175</strain>
    </source>
</reference>
<proteinExistence type="predicted"/>
<sequence length="312" mass="34843">MSTGVNVPPNALLYPWKSMAEFVTHLLFSSPRLRFSQAQKNAVLAWARELGAPEVPSLYAKLLGDPMEQVKMVSGNTFYLNTISKAVALDFSNPLTRFAMQDYPEDGQGRMSQVHHGNKMLEGLPDDLAPPCVRVDGSIYFVNELVQQQGNQYFIPKKFFQARLSSPSAEATVLSLGHKVQQMGEGFSVDPEMEIVPVPTFRLTFDKLRCQLNGSDISFTSSSAAHASLMPNPWREKSGGRMVMTVPLIVFMDDVLGNISKQWNKHHVVYMSNALLPREMLEKEFCTRFVSSSPHAKPLELMQGVKDSLNSQ</sequence>
<dbReference type="Proteomes" id="UP000053647">
    <property type="component" value="Unassembled WGS sequence"/>
</dbReference>
<name>A0A0C9TXU7_PAXIN</name>
<organism evidence="1 2">
    <name type="scientific">Paxillus involutus ATCC 200175</name>
    <dbReference type="NCBI Taxonomy" id="664439"/>
    <lineage>
        <taxon>Eukaryota</taxon>
        <taxon>Fungi</taxon>
        <taxon>Dikarya</taxon>
        <taxon>Basidiomycota</taxon>
        <taxon>Agaricomycotina</taxon>
        <taxon>Agaricomycetes</taxon>
        <taxon>Agaricomycetidae</taxon>
        <taxon>Boletales</taxon>
        <taxon>Paxilineae</taxon>
        <taxon>Paxillaceae</taxon>
        <taxon>Paxillus</taxon>
    </lineage>
</organism>